<sequence length="120" mass="13720">MKSYKELTVWQKAMDLCTKVYKITSTFPKSELYGLVSQIRRCAVAIPSNIAEGQTRAHKQEYIQFLRIAMASGAELETQLLVSLRVGYLSEKNYEELNNLLGEIMRMLNSLISKLLVTRT</sequence>
<evidence type="ECO:0000313" key="1">
    <source>
        <dbReference type="EMBL" id="OGD10903.1"/>
    </source>
</evidence>
<dbReference type="Pfam" id="PF05635">
    <property type="entry name" value="23S_rRNA_IVP"/>
    <property type="match status" value="1"/>
</dbReference>
<evidence type="ECO:0008006" key="3">
    <source>
        <dbReference type="Google" id="ProtNLM"/>
    </source>
</evidence>
<accession>A0A1F4ZWS1</accession>
<name>A0A1F4ZWS1_9BACT</name>
<comment type="caution">
    <text evidence="1">The sequence shown here is derived from an EMBL/GenBank/DDBJ whole genome shotgun (WGS) entry which is preliminary data.</text>
</comment>
<dbReference type="SUPFAM" id="SSF158446">
    <property type="entry name" value="IVS-encoded protein-like"/>
    <property type="match status" value="1"/>
</dbReference>
<dbReference type="PANTHER" id="PTHR38471:SF2">
    <property type="entry name" value="FOUR HELIX BUNDLE PROTEIN"/>
    <property type="match status" value="1"/>
</dbReference>
<dbReference type="CDD" id="cd16377">
    <property type="entry name" value="23S_rRNA_IVP_like"/>
    <property type="match status" value="1"/>
</dbReference>
<dbReference type="InterPro" id="IPR012657">
    <property type="entry name" value="23S_rRNA-intervening_sequence"/>
</dbReference>
<dbReference type="EMBL" id="MEXV01000065">
    <property type="protein sequence ID" value="OGD10903.1"/>
    <property type="molecule type" value="Genomic_DNA"/>
</dbReference>
<dbReference type="Proteomes" id="UP000178579">
    <property type="component" value="Unassembled WGS sequence"/>
</dbReference>
<dbReference type="NCBIfam" id="NF008911">
    <property type="entry name" value="PRK12275.1-2"/>
    <property type="match status" value="1"/>
</dbReference>
<dbReference type="Gene3D" id="1.20.1440.60">
    <property type="entry name" value="23S rRNA-intervening sequence"/>
    <property type="match status" value="1"/>
</dbReference>
<gene>
    <name evidence="1" type="ORF">A2576_03005</name>
</gene>
<dbReference type="PANTHER" id="PTHR38471">
    <property type="entry name" value="FOUR HELIX BUNDLE PROTEIN"/>
    <property type="match status" value="1"/>
</dbReference>
<reference evidence="1 2" key="1">
    <citation type="journal article" date="2016" name="Nat. Commun.">
        <title>Thousands of microbial genomes shed light on interconnected biogeochemical processes in an aquifer system.</title>
        <authorList>
            <person name="Anantharaman K."/>
            <person name="Brown C.T."/>
            <person name="Hug L.A."/>
            <person name="Sharon I."/>
            <person name="Castelle C.J."/>
            <person name="Probst A.J."/>
            <person name="Thomas B.C."/>
            <person name="Singh A."/>
            <person name="Wilkins M.J."/>
            <person name="Karaoz U."/>
            <person name="Brodie E.L."/>
            <person name="Williams K.H."/>
            <person name="Hubbard S.S."/>
            <person name="Banfield J.F."/>
        </authorList>
    </citation>
    <scope>NUCLEOTIDE SEQUENCE [LARGE SCALE GENOMIC DNA]</scope>
</reference>
<evidence type="ECO:0000313" key="2">
    <source>
        <dbReference type="Proteomes" id="UP000178579"/>
    </source>
</evidence>
<protein>
    <recommendedName>
        <fullName evidence="3">Four helix bundle protein</fullName>
    </recommendedName>
</protein>
<organism evidence="1 2">
    <name type="scientific">Candidatus Amesbacteria bacterium RIFOXYD1_FULL_47_9</name>
    <dbReference type="NCBI Taxonomy" id="1797267"/>
    <lineage>
        <taxon>Bacteria</taxon>
        <taxon>Candidatus Amesiibacteriota</taxon>
    </lineage>
</organism>
<dbReference type="NCBIfam" id="TIGR02436">
    <property type="entry name" value="four helix bundle protein"/>
    <property type="match status" value="1"/>
</dbReference>
<dbReference type="AlphaFoldDB" id="A0A1F4ZWS1"/>
<dbReference type="InterPro" id="IPR036583">
    <property type="entry name" value="23S_rRNA_IVS_sf"/>
</dbReference>
<proteinExistence type="predicted"/>